<dbReference type="SMR" id="A2GM20"/>
<dbReference type="GO" id="GO:0005634">
    <property type="term" value="C:nucleus"/>
    <property type="evidence" value="ECO:0000318"/>
    <property type="project" value="GO_Central"/>
</dbReference>
<feature type="domain" description="Myb-like" evidence="1">
    <location>
        <begin position="74"/>
        <end position="124"/>
    </location>
</feature>
<reference evidence="4" key="2">
    <citation type="journal article" date="2007" name="Science">
        <title>Draft genome sequence of the sexually transmitted pathogen Trichomonas vaginalis.</title>
        <authorList>
            <person name="Carlton J.M."/>
            <person name="Hirt R.P."/>
            <person name="Silva J.C."/>
            <person name="Delcher A.L."/>
            <person name="Schatz M."/>
            <person name="Zhao Q."/>
            <person name="Wortman J.R."/>
            <person name="Bidwell S.L."/>
            <person name="Alsmark U.C.M."/>
            <person name="Besteiro S."/>
            <person name="Sicheritz-Ponten T."/>
            <person name="Noel C.J."/>
            <person name="Dacks J.B."/>
            <person name="Foster P.G."/>
            <person name="Simillion C."/>
            <person name="Van de Peer Y."/>
            <person name="Miranda-Saavedra D."/>
            <person name="Barton G.J."/>
            <person name="Westrop G.D."/>
            <person name="Mueller S."/>
            <person name="Dessi D."/>
            <person name="Fiori P.L."/>
            <person name="Ren Q."/>
            <person name="Paulsen I."/>
            <person name="Zhang H."/>
            <person name="Bastida-Corcuera F.D."/>
            <person name="Simoes-Barbosa A."/>
            <person name="Brown M.T."/>
            <person name="Hayes R.D."/>
            <person name="Mukherjee M."/>
            <person name="Okumura C.Y."/>
            <person name="Schneider R."/>
            <person name="Smith A.J."/>
            <person name="Vanacova S."/>
            <person name="Villalvazo M."/>
            <person name="Haas B.J."/>
            <person name="Pertea M."/>
            <person name="Feldblyum T.V."/>
            <person name="Utterback T.R."/>
            <person name="Shu C.L."/>
            <person name="Osoegawa K."/>
            <person name="de Jong P.J."/>
            <person name="Hrdy I."/>
            <person name="Horvathova L."/>
            <person name="Zubacova Z."/>
            <person name="Dolezal P."/>
            <person name="Malik S.B."/>
            <person name="Logsdon J.M. Jr."/>
            <person name="Henze K."/>
            <person name="Gupta A."/>
            <person name="Wang C.C."/>
            <person name="Dunne R.L."/>
            <person name="Upcroft J.A."/>
            <person name="Upcroft P."/>
            <person name="White O."/>
            <person name="Salzberg S.L."/>
            <person name="Tang P."/>
            <person name="Chiu C.-H."/>
            <person name="Lee Y.-S."/>
            <person name="Embley T.M."/>
            <person name="Coombs G.H."/>
            <person name="Mottram J.C."/>
            <person name="Tachezy J."/>
            <person name="Fraser-Liggett C.M."/>
            <person name="Johnson P.J."/>
        </authorList>
    </citation>
    <scope>NUCLEOTIDE SEQUENCE [LARGE SCALE GENOMIC DNA]</scope>
    <source>
        <strain evidence="4">G3</strain>
    </source>
</reference>
<dbReference type="InterPro" id="IPR001005">
    <property type="entry name" value="SANT/Myb"/>
</dbReference>
<protein>
    <submittedName>
        <fullName evidence="4">Myb-like DNA-binding domain containing protein</fullName>
    </submittedName>
</protein>
<dbReference type="Proteomes" id="UP000001542">
    <property type="component" value="Unassembled WGS sequence"/>
</dbReference>
<dbReference type="Gene3D" id="1.10.10.60">
    <property type="entry name" value="Homeodomain-like"/>
    <property type="match status" value="2"/>
</dbReference>
<dbReference type="InterPro" id="IPR017930">
    <property type="entry name" value="Myb_dom"/>
</dbReference>
<dbReference type="PANTHER" id="PTHR45614:SF253">
    <property type="entry name" value="CHROMOSOME UNDETERMINED SCAFFOLD_38, WHOLE GENOME SHOTGUN SEQUENCE"/>
    <property type="match status" value="1"/>
</dbReference>
<reference evidence="4" key="1">
    <citation type="submission" date="2006-10" db="EMBL/GenBank/DDBJ databases">
        <authorList>
            <person name="Amadeo P."/>
            <person name="Zhao Q."/>
            <person name="Wortman J."/>
            <person name="Fraser-Liggett C."/>
            <person name="Carlton J."/>
        </authorList>
    </citation>
    <scope>NUCLEOTIDE SEQUENCE</scope>
    <source>
        <strain evidence="4">G3</strain>
    </source>
</reference>
<dbReference type="OrthoDB" id="2143914at2759"/>
<dbReference type="CDD" id="cd00167">
    <property type="entry name" value="SANT"/>
    <property type="match status" value="2"/>
</dbReference>
<proteinExistence type="predicted"/>
<dbReference type="AlphaFoldDB" id="A2GM20"/>
<evidence type="ECO:0000259" key="1">
    <source>
        <dbReference type="PROSITE" id="PS50090"/>
    </source>
</evidence>
<accession>A2GM20</accession>
<dbReference type="PROSITE" id="PS51294">
    <property type="entry name" value="HTH_MYB"/>
    <property type="match status" value="2"/>
</dbReference>
<dbReference type="GO" id="GO:0000978">
    <property type="term" value="F:RNA polymerase II cis-regulatory region sequence-specific DNA binding"/>
    <property type="evidence" value="ECO:0000318"/>
    <property type="project" value="GO_Central"/>
</dbReference>
<keyword evidence="4" id="KW-0238">DNA-binding</keyword>
<dbReference type="PROSITE" id="PS50090">
    <property type="entry name" value="MYB_LIKE"/>
    <property type="match status" value="2"/>
</dbReference>
<sequence>MTANLMPQKQCNKMSPIKDVEKPKFKHNKWTKSEDQLLIKLVNNSSPIVWTYIAEQFPNRNKRQCFERWNYYLSPNVNNSNWTKEEDQILLEKYKLYGSKWTKIAKYFKGRTNTNIKNRFLALQRQGKKPIEEPNDETQKEAKERVILPSILSLDNYVPIKHKTIESIINITNL</sequence>
<dbReference type="Pfam" id="PF13921">
    <property type="entry name" value="Myb_DNA-bind_6"/>
    <property type="match status" value="1"/>
</dbReference>
<feature type="domain" description="HTH myb-type" evidence="3">
    <location>
        <begin position="74"/>
        <end position="128"/>
    </location>
</feature>
<dbReference type="PROSITE" id="PS51293">
    <property type="entry name" value="SANT"/>
    <property type="match status" value="1"/>
</dbReference>
<dbReference type="InterPro" id="IPR050560">
    <property type="entry name" value="MYB_TF"/>
</dbReference>
<evidence type="ECO:0000259" key="2">
    <source>
        <dbReference type="PROSITE" id="PS51293"/>
    </source>
</evidence>
<organism evidence="4 5">
    <name type="scientific">Trichomonas vaginalis (strain ATCC PRA-98 / G3)</name>
    <dbReference type="NCBI Taxonomy" id="412133"/>
    <lineage>
        <taxon>Eukaryota</taxon>
        <taxon>Metamonada</taxon>
        <taxon>Parabasalia</taxon>
        <taxon>Trichomonadida</taxon>
        <taxon>Trichomonadidae</taxon>
        <taxon>Trichomonas</taxon>
    </lineage>
</organism>
<dbReference type="SMART" id="SM00717">
    <property type="entry name" value="SANT"/>
    <property type="match status" value="2"/>
</dbReference>
<dbReference type="GO" id="GO:0006355">
    <property type="term" value="P:regulation of DNA-templated transcription"/>
    <property type="evidence" value="ECO:0000318"/>
    <property type="project" value="GO_Central"/>
</dbReference>
<dbReference type="GO" id="GO:0000981">
    <property type="term" value="F:DNA-binding transcription factor activity, RNA polymerase II-specific"/>
    <property type="evidence" value="ECO:0000318"/>
    <property type="project" value="GO_Central"/>
</dbReference>
<dbReference type="eggNOG" id="KOG0048">
    <property type="taxonomic scope" value="Eukaryota"/>
</dbReference>
<dbReference type="InterPro" id="IPR009057">
    <property type="entry name" value="Homeodomain-like_sf"/>
</dbReference>
<name>A2GM20_TRIV3</name>
<dbReference type="STRING" id="5722.A2GM20"/>
<gene>
    <name evidence="4" type="ORF">TVAG_571970</name>
</gene>
<dbReference type="VEuPathDB" id="TrichDB:TVAG_571970"/>
<feature type="domain" description="HTH myb-type" evidence="3">
    <location>
        <begin position="22"/>
        <end position="73"/>
    </location>
</feature>
<feature type="domain" description="Myb-like" evidence="1">
    <location>
        <begin position="22"/>
        <end position="73"/>
    </location>
</feature>
<dbReference type="SUPFAM" id="SSF46689">
    <property type="entry name" value="Homeodomain-like"/>
    <property type="match status" value="2"/>
</dbReference>
<dbReference type="InterPro" id="IPR017884">
    <property type="entry name" value="SANT_dom"/>
</dbReference>
<evidence type="ECO:0000313" key="4">
    <source>
        <dbReference type="EMBL" id="EAX81797.1"/>
    </source>
</evidence>
<keyword evidence="5" id="KW-1185">Reference proteome</keyword>
<dbReference type="PANTHER" id="PTHR45614">
    <property type="entry name" value="MYB PROTEIN-RELATED"/>
    <property type="match status" value="1"/>
</dbReference>
<evidence type="ECO:0000313" key="5">
    <source>
        <dbReference type="Proteomes" id="UP000001542"/>
    </source>
</evidence>
<evidence type="ECO:0000259" key="3">
    <source>
        <dbReference type="PROSITE" id="PS51294"/>
    </source>
</evidence>
<dbReference type="EMBL" id="DS117256">
    <property type="protein sequence ID" value="EAX81797.1"/>
    <property type="molecule type" value="Genomic_DNA"/>
</dbReference>
<feature type="domain" description="SANT" evidence="2">
    <location>
        <begin position="77"/>
        <end position="128"/>
    </location>
</feature>
<dbReference type="InParanoid" id="A2GM20"/>
<dbReference type="VEuPathDB" id="TrichDB:TVAGG3_0267820"/>